<dbReference type="SUPFAM" id="SSF57196">
    <property type="entry name" value="EGF/Laminin"/>
    <property type="match status" value="1"/>
</dbReference>
<feature type="disulfide bond" evidence="1">
    <location>
        <begin position="104"/>
        <end position="121"/>
    </location>
</feature>
<evidence type="ECO:0000259" key="3">
    <source>
        <dbReference type="PROSITE" id="PS50026"/>
    </source>
</evidence>
<organism evidence="4 5">
    <name type="scientific">Cephalotus follicularis</name>
    <name type="common">Albany pitcher plant</name>
    <dbReference type="NCBI Taxonomy" id="3775"/>
    <lineage>
        <taxon>Eukaryota</taxon>
        <taxon>Viridiplantae</taxon>
        <taxon>Streptophyta</taxon>
        <taxon>Embryophyta</taxon>
        <taxon>Tracheophyta</taxon>
        <taxon>Spermatophyta</taxon>
        <taxon>Magnoliopsida</taxon>
        <taxon>eudicotyledons</taxon>
        <taxon>Gunneridae</taxon>
        <taxon>Pentapetalae</taxon>
        <taxon>rosids</taxon>
        <taxon>fabids</taxon>
        <taxon>Oxalidales</taxon>
        <taxon>Cephalotaceae</taxon>
        <taxon>Cephalotus</taxon>
    </lineage>
</organism>
<keyword evidence="2" id="KW-0812">Transmembrane</keyword>
<dbReference type="PROSITE" id="PS01186">
    <property type="entry name" value="EGF_2"/>
    <property type="match status" value="1"/>
</dbReference>
<feature type="disulfide bond" evidence="1">
    <location>
        <begin position="123"/>
        <end position="132"/>
    </location>
</feature>
<dbReference type="EMBL" id="BDDD01001979">
    <property type="protein sequence ID" value="GAV79471.1"/>
    <property type="molecule type" value="Genomic_DNA"/>
</dbReference>
<dbReference type="OrthoDB" id="283575at2759"/>
<dbReference type="SMART" id="SM00181">
    <property type="entry name" value="EGF"/>
    <property type="match status" value="2"/>
</dbReference>
<dbReference type="AlphaFoldDB" id="A0A1Q3CHC6"/>
<dbReference type="PANTHER" id="PTHR24033">
    <property type="entry name" value="EGF-LIKE DOMAIN-CONTAINING PROTEIN"/>
    <property type="match status" value="1"/>
</dbReference>
<keyword evidence="2" id="KW-0472">Membrane</keyword>
<feature type="domain" description="EGF-like" evidence="3">
    <location>
        <begin position="92"/>
        <end position="133"/>
    </location>
</feature>
<dbReference type="InParanoid" id="A0A1Q3CHC6"/>
<keyword evidence="2" id="KW-1133">Transmembrane helix</keyword>
<dbReference type="PROSITE" id="PS00022">
    <property type="entry name" value="EGF_1"/>
    <property type="match status" value="1"/>
</dbReference>
<evidence type="ECO:0000256" key="1">
    <source>
        <dbReference type="PROSITE-ProRule" id="PRU00076"/>
    </source>
</evidence>
<sequence length="267" mass="29572">MQTTNTQNFLCHFTNISLKILEMSTGIYFLNIFTLSLFVGTLVNVNCIPCEDSRCKTGQCNATGSCICNLPDPSTILDGDRPFLGGRFCDEEMTMCDGSNSFWCENRGTCEEIVQGENYTCKCHPGYTGTRCENPGAPCGRIFCFHEAECLVEGDLCECPPDWKGSVDCSIPTKTLADTTKNSMTTKLPNEESTHQSTNWMVVVLAISFLVGGVAWGAIYTKRLFCKKETADPKFQELSQLQTHGILDDSEDDALVPDRIFNDNSHL</sequence>
<accession>A0A1Q3CHC6</accession>
<dbReference type="Proteomes" id="UP000187406">
    <property type="component" value="Unassembled WGS sequence"/>
</dbReference>
<dbReference type="Pfam" id="PF00008">
    <property type="entry name" value="EGF"/>
    <property type="match status" value="1"/>
</dbReference>
<dbReference type="PANTHER" id="PTHR24033:SF232">
    <property type="entry name" value="LAMININ SUBUNIT GAMMA-2-RELATED"/>
    <property type="match status" value="1"/>
</dbReference>
<keyword evidence="1" id="KW-0245">EGF-like domain</keyword>
<comment type="caution">
    <text evidence="1">Lacks conserved residue(s) required for the propagation of feature annotation.</text>
</comment>
<keyword evidence="5" id="KW-1185">Reference proteome</keyword>
<evidence type="ECO:0000256" key="2">
    <source>
        <dbReference type="SAM" id="Phobius"/>
    </source>
</evidence>
<proteinExistence type="predicted"/>
<dbReference type="PROSITE" id="PS50026">
    <property type="entry name" value="EGF_3"/>
    <property type="match status" value="2"/>
</dbReference>
<feature type="transmembrane region" description="Helical" evidence="2">
    <location>
        <begin position="200"/>
        <end position="219"/>
    </location>
</feature>
<feature type="domain" description="EGF-like" evidence="3">
    <location>
        <begin position="135"/>
        <end position="170"/>
    </location>
</feature>
<name>A0A1Q3CHC6_CEPFO</name>
<comment type="caution">
    <text evidence="4">The sequence shown here is derived from an EMBL/GenBank/DDBJ whole genome shotgun (WGS) entry which is preliminary data.</text>
</comment>
<gene>
    <name evidence="4" type="ORF">CFOL_v3_22936</name>
</gene>
<protein>
    <submittedName>
        <fullName evidence="4">EGF domain-containing protein</fullName>
    </submittedName>
</protein>
<reference evidence="5" key="1">
    <citation type="submission" date="2016-04" db="EMBL/GenBank/DDBJ databases">
        <title>Cephalotus genome sequencing.</title>
        <authorList>
            <person name="Fukushima K."/>
            <person name="Hasebe M."/>
            <person name="Fang X."/>
        </authorList>
    </citation>
    <scope>NUCLEOTIDE SEQUENCE [LARGE SCALE GENOMIC DNA]</scope>
    <source>
        <strain evidence="5">cv. St1</strain>
    </source>
</reference>
<dbReference type="Gene3D" id="2.10.25.10">
    <property type="entry name" value="Laminin"/>
    <property type="match status" value="1"/>
</dbReference>
<dbReference type="CDD" id="cd00054">
    <property type="entry name" value="EGF_CA"/>
    <property type="match status" value="1"/>
</dbReference>
<dbReference type="STRING" id="3775.A0A1Q3CHC6"/>
<evidence type="ECO:0000313" key="4">
    <source>
        <dbReference type="EMBL" id="GAV79471.1"/>
    </source>
</evidence>
<evidence type="ECO:0000313" key="5">
    <source>
        <dbReference type="Proteomes" id="UP000187406"/>
    </source>
</evidence>
<dbReference type="InterPro" id="IPR051830">
    <property type="entry name" value="NOTCH_homolog"/>
</dbReference>
<keyword evidence="1" id="KW-1015">Disulfide bond</keyword>
<dbReference type="InterPro" id="IPR000742">
    <property type="entry name" value="EGF"/>
</dbReference>
<feature type="transmembrane region" description="Helical" evidence="2">
    <location>
        <begin position="27"/>
        <end position="45"/>
    </location>
</feature>